<name>A0A848KK38_9NOCA</name>
<dbReference type="AlphaFoldDB" id="A0A848KK38"/>
<dbReference type="EMBL" id="VCQU01000018">
    <property type="protein sequence ID" value="NMN99463.1"/>
    <property type="molecule type" value="Genomic_DNA"/>
</dbReference>
<organism evidence="2 3">
    <name type="scientific">Antrihabitans stalactiti</name>
    <dbReference type="NCBI Taxonomy" id="2584121"/>
    <lineage>
        <taxon>Bacteria</taxon>
        <taxon>Bacillati</taxon>
        <taxon>Actinomycetota</taxon>
        <taxon>Actinomycetes</taxon>
        <taxon>Mycobacteriales</taxon>
        <taxon>Nocardiaceae</taxon>
        <taxon>Antrihabitans</taxon>
    </lineage>
</organism>
<dbReference type="Proteomes" id="UP000535543">
    <property type="component" value="Unassembled WGS sequence"/>
</dbReference>
<dbReference type="InterPro" id="IPR052158">
    <property type="entry name" value="INH-QAR"/>
</dbReference>
<sequence length="224" mass="23792">MQFAFGLYPGFTSLDVIGPYQVISNIPGAEVVFCAAHRGLLPDEHGLLNVDIAHTFRDVPEPAVIVIPGAPHTRSLARTSDPIIDWIRNVHTTTTFTTSVCTGALLLGAAGILDGLDATTHWDSYDDLSSYGAEPTETRVVQQGKVITAAGVSSGIDMAFTLTAKLYGDEVAKAIQLGVEYDPQPPFDSGAPSKATPEIRQLVEAVMAANRDASPYGKALTPIR</sequence>
<dbReference type="RefSeq" id="WP_169594755.1">
    <property type="nucleotide sequence ID" value="NZ_VCQU01000018.1"/>
</dbReference>
<dbReference type="Gene3D" id="3.40.50.880">
    <property type="match status" value="1"/>
</dbReference>
<dbReference type="CDD" id="cd03139">
    <property type="entry name" value="GATase1_PfpI_2"/>
    <property type="match status" value="1"/>
</dbReference>
<reference evidence="2 3" key="2">
    <citation type="submission" date="2020-06" db="EMBL/GenBank/DDBJ databases">
        <title>Antribacter stalactiti gen. nov., sp. nov., a new member of the family Nacardiaceae isolated from a cave.</title>
        <authorList>
            <person name="Kim I.S."/>
        </authorList>
    </citation>
    <scope>NUCLEOTIDE SEQUENCE [LARGE SCALE GENOMIC DNA]</scope>
    <source>
        <strain evidence="2 3">YC2-7</strain>
    </source>
</reference>
<dbReference type="InterPro" id="IPR002818">
    <property type="entry name" value="DJ-1/PfpI"/>
</dbReference>
<reference evidence="2 3" key="1">
    <citation type="submission" date="2019-05" db="EMBL/GenBank/DDBJ databases">
        <authorList>
            <person name="Lee S.D."/>
        </authorList>
    </citation>
    <scope>NUCLEOTIDE SEQUENCE [LARGE SCALE GENOMIC DNA]</scope>
    <source>
        <strain evidence="2 3">YC2-7</strain>
    </source>
</reference>
<feature type="domain" description="DJ-1/PfpI" evidence="1">
    <location>
        <begin position="6"/>
        <end position="163"/>
    </location>
</feature>
<keyword evidence="3" id="KW-1185">Reference proteome</keyword>
<dbReference type="Pfam" id="PF01965">
    <property type="entry name" value="DJ-1_PfpI"/>
    <property type="match status" value="1"/>
</dbReference>
<dbReference type="InterPro" id="IPR029062">
    <property type="entry name" value="Class_I_gatase-like"/>
</dbReference>
<dbReference type="PANTHER" id="PTHR43130">
    <property type="entry name" value="ARAC-FAMILY TRANSCRIPTIONAL REGULATOR"/>
    <property type="match status" value="1"/>
</dbReference>
<evidence type="ECO:0000313" key="3">
    <source>
        <dbReference type="Proteomes" id="UP000535543"/>
    </source>
</evidence>
<gene>
    <name evidence="2" type="ORF">FGL95_31045</name>
</gene>
<comment type="caution">
    <text evidence="2">The sequence shown here is derived from an EMBL/GenBank/DDBJ whole genome shotgun (WGS) entry which is preliminary data.</text>
</comment>
<dbReference type="PANTHER" id="PTHR43130:SF2">
    <property type="entry name" value="DJ-1_PFPI DOMAIN-CONTAINING PROTEIN"/>
    <property type="match status" value="1"/>
</dbReference>
<proteinExistence type="predicted"/>
<accession>A0A848KK38</accession>
<dbReference type="GO" id="GO:0006355">
    <property type="term" value="P:regulation of DNA-templated transcription"/>
    <property type="evidence" value="ECO:0007669"/>
    <property type="project" value="TreeGrafter"/>
</dbReference>
<protein>
    <submittedName>
        <fullName evidence="2">DJ-1/PfpI family protein</fullName>
    </submittedName>
</protein>
<evidence type="ECO:0000313" key="2">
    <source>
        <dbReference type="EMBL" id="NMN99463.1"/>
    </source>
</evidence>
<evidence type="ECO:0000259" key="1">
    <source>
        <dbReference type="Pfam" id="PF01965"/>
    </source>
</evidence>
<dbReference type="SUPFAM" id="SSF52317">
    <property type="entry name" value="Class I glutamine amidotransferase-like"/>
    <property type="match status" value="1"/>
</dbReference>